<dbReference type="InterPro" id="IPR027107">
    <property type="entry name" value="Tuberin/Ral-act_asu"/>
</dbReference>
<dbReference type="Proteomes" id="UP001163046">
    <property type="component" value="Unassembled WGS sequence"/>
</dbReference>
<dbReference type="PANTHER" id="PTHR10063:SF11">
    <property type="entry name" value="RHO GTPASE-ACTIVATING PROTEIN CG5521-RELATED"/>
    <property type="match status" value="1"/>
</dbReference>
<evidence type="ECO:0000313" key="4">
    <source>
        <dbReference type="EMBL" id="KAJ7379788.1"/>
    </source>
</evidence>
<dbReference type="Pfam" id="PF02145">
    <property type="entry name" value="Rap_GAP"/>
    <property type="match status" value="1"/>
</dbReference>
<feature type="region of interest" description="Disordered" evidence="2">
    <location>
        <begin position="1168"/>
        <end position="1195"/>
    </location>
</feature>
<dbReference type="GO" id="GO:0005096">
    <property type="term" value="F:GTPase activator activity"/>
    <property type="evidence" value="ECO:0007669"/>
    <property type="project" value="UniProtKB-KW"/>
</dbReference>
<dbReference type="SUPFAM" id="SSF111347">
    <property type="entry name" value="Rap/Ran-GAP"/>
    <property type="match status" value="1"/>
</dbReference>
<feature type="region of interest" description="Disordered" evidence="2">
    <location>
        <begin position="1211"/>
        <end position="1261"/>
    </location>
</feature>
<evidence type="ECO:0000259" key="3">
    <source>
        <dbReference type="PROSITE" id="PS50085"/>
    </source>
</evidence>
<dbReference type="PROSITE" id="PS50085">
    <property type="entry name" value="RAPGAP"/>
    <property type="match status" value="1"/>
</dbReference>
<dbReference type="GO" id="GO:0051056">
    <property type="term" value="P:regulation of small GTPase mediated signal transduction"/>
    <property type="evidence" value="ECO:0007669"/>
    <property type="project" value="InterPro"/>
</dbReference>
<feature type="compositionally biased region" description="Polar residues" evidence="2">
    <location>
        <begin position="592"/>
        <end position="606"/>
    </location>
</feature>
<accession>A0A9W9ZDN1</accession>
<reference evidence="4" key="1">
    <citation type="submission" date="2023-01" db="EMBL/GenBank/DDBJ databases">
        <title>Genome assembly of the deep-sea coral Lophelia pertusa.</title>
        <authorList>
            <person name="Herrera S."/>
            <person name="Cordes E."/>
        </authorList>
    </citation>
    <scope>NUCLEOTIDE SEQUENCE</scope>
    <source>
        <strain evidence="4">USNM1676648</strain>
        <tissue evidence="4">Polyp</tissue>
    </source>
</reference>
<protein>
    <recommendedName>
        <fullName evidence="3">Rap-GAP domain-containing protein</fullName>
    </recommendedName>
</protein>
<feature type="region of interest" description="Disordered" evidence="2">
    <location>
        <begin position="589"/>
        <end position="628"/>
    </location>
</feature>
<sequence length="1261" mass="139457">MDATDAGLFSLRSHRLSSSDSYLSTQDNAKSMAWYGSSLDFDVGPYSKCAGSESPKLLDKISESSLESKLEELHHRPMNRTSTPSHEVRLGAGEEGVVEPLTPVIEEFNHDVGGGSSPESSGIETPDDLGPGSRSPSPEPHLEETHEELLDDEFDEEDPREEDEDTSVVAGGYREGWGPVAAVVLWRRVLGILGNVNKIKDPAIHAKVLECLTSIWNMLAKIRLNQGISLDNKSTPPIPVLLPPLQHMATWVFEAASLSINNEFKSGRLLAYKLMCAMTVCRQDLPLSQEYLTHFYRLMHIGLTGTDQDITSAIVSSCAHFFSVMLPSSSLLIHDFIQATNGVVISQNMELPREEALTLIGSLLCFPNNVPNMPLHQPGHQTNEYQHKSTGKDIKDKLIGSLLRASKLDPSCSARCIALNALGVFIVEELIHCQGHPRVHDCICVLLASITFHNRSICHVACDVIHLLSEYYKELCAFDKDLPLKIVEVLCHAIVNLLPGGESSHIQEQHKVLASVLMCLLDWLMVIPVSKLMSKTNEDENVSLLSRVFQVLKMAASNKGPKKRTKQLNISTIISGDGRPIRLGRLQEGDRMSSTVPGSPVDTQQDSGEDGHVADPSGQDTFDFPPKSDSVELTARAALTHMVNHMGHYPLGAGPSRVDSLISEHEDNSNVETDELSPCIFNAPNVQFFVLNDSVLISLVELPLEDSSDSVVNQVPASTAATQVRVITRDMTGKNVWDYTLLHGSCSTESGHHQHCGTASDLIEDMPHEEPRNRGGSNISGHSLLKFKKTSTPVTEDRLDDLLCNIGLSSQECLVYPDHSLNEPGPSPESVLSDMEHDVIDSVLEQNTSEKKRVQNDVNDPSLSSLASSPPPYEVPMSPFQLCRFVVSQTGMMTSEKRAKIDLLKKNDRFLRELKNLDNRRCRETHKIALVYVAQGQEDKTSIMSNCVGSEEYERFVAGLAWEVDLSKHTGFLGGLEKNLSTGTTAPYYCTSTTEVMFHVSTRMPLASDNTGFNRKVRHIGNDEVHIVWSEHYRDYRHGIVNTDFAHVMIVIYPLKNHLFRIQIIKKPKVPMFGPLFDGALVDRKVLPALVRATAINASRASRELLPVYERYYEEREACIERIAKNHKEPTTYEDFASLVFCPVPKPAGSEPPTPVLSAERRQMLRAQTVPTASLSDSEKTSIRHRSKSAVTSPRMLSNKLVLEETLSPLTSSLPDDLDNMVDPQSATDGTNSRQEKKRLSLRWKNKLAGQNAAANAADSD</sequence>
<gene>
    <name evidence="4" type="ORF">OS493_012534</name>
</gene>
<comment type="caution">
    <text evidence="4">The sequence shown here is derived from an EMBL/GenBank/DDBJ whole genome shotgun (WGS) entry which is preliminary data.</text>
</comment>
<dbReference type="InterPro" id="IPR000331">
    <property type="entry name" value="Rap/Ran_GAP_dom"/>
</dbReference>
<dbReference type="OrthoDB" id="6021142at2759"/>
<dbReference type="PANTHER" id="PTHR10063">
    <property type="entry name" value="TUBERIN"/>
    <property type="match status" value="1"/>
</dbReference>
<proteinExistence type="predicted"/>
<feature type="compositionally biased region" description="Polar residues" evidence="2">
    <location>
        <begin position="1223"/>
        <end position="1233"/>
    </location>
</feature>
<dbReference type="AlphaFoldDB" id="A0A9W9ZDN1"/>
<feature type="compositionally biased region" description="Low complexity" evidence="2">
    <location>
        <begin position="1252"/>
        <end position="1261"/>
    </location>
</feature>
<dbReference type="GO" id="GO:0005737">
    <property type="term" value="C:cytoplasm"/>
    <property type="evidence" value="ECO:0007669"/>
    <property type="project" value="TreeGrafter"/>
</dbReference>
<organism evidence="4 5">
    <name type="scientific">Desmophyllum pertusum</name>
    <dbReference type="NCBI Taxonomy" id="174260"/>
    <lineage>
        <taxon>Eukaryota</taxon>
        <taxon>Metazoa</taxon>
        <taxon>Cnidaria</taxon>
        <taxon>Anthozoa</taxon>
        <taxon>Hexacorallia</taxon>
        <taxon>Scleractinia</taxon>
        <taxon>Caryophylliina</taxon>
        <taxon>Caryophylliidae</taxon>
        <taxon>Desmophyllum</taxon>
    </lineage>
</organism>
<dbReference type="FunFam" id="3.40.50.11210:FF:000001">
    <property type="entry name" value="Ral GTPase-activating protein subunit alpha-1 isoform 1"/>
    <property type="match status" value="1"/>
</dbReference>
<name>A0A9W9ZDN1_9CNID</name>
<feature type="region of interest" description="Disordered" evidence="2">
    <location>
        <begin position="846"/>
        <end position="871"/>
    </location>
</feature>
<feature type="domain" description="Rap-GAP" evidence="3">
    <location>
        <begin position="914"/>
        <end position="1123"/>
    </location>
</feature>
<feature type="compositionally biased region" description="Acidic residues" evidence="2">
    <location>
        <begin position="149"/>
        <end position="166"/>
    </location>
</feature>
<evidence type="ECO:0000256" key="1">
    <source>
        <dbReference type="ARBA" id="ARBA00022468"/>
    </source>
</evidence>
<evidence type="ECO:0000313" key="5">
    <source>
        <dbReference type="Proteomes" id="UP001163046"/>
    </source>
</evidence>
<dbReference type="SUPFAM" id="SSF48371">
    <property type="entry name" value="ARM repeat"/>
    <property type="match status" value="1"/>
</dbReference>
<feature type="region of interest" description="Disordered" evidence="2">
    <location>
        <begin position="108"/>
        <end position="171"/>
    </location>
</feature>
<dbReference type="InterPro" id="IPR035974">
    <property type="entry name" value="Rap/Ran-GAP_sf"/>
</dbReference>
<evidence type="ECO:0000256" key="2">
    <source>
        <dbReference type="SAM" id="MobiDB-lite"/>
    </source>
</evidence>
<dbReference type="EMBL" id="MU826355">
    <property type="protein sequence ID" value="KAJ7379788.1"/>
    <property type="molecule type" value="Genomic_DNA"/>
</dbReference>
<dbReference type="InterPro" id="IPR016024">
    <property type="entry name" value="ARM-type_fold"/>
</dbReference>
<dbReference type="GO" id="GO:0005634">
    <property type="term" value="C:nucleus"/>
    <property type="evidence" value="ECO:0007669"/>
    <property type="project" value="InterPro"/>
</dbReference>
<keyword evidence="5" id="KW-1185">Reference proteome</keyword>
<keyword evidence="1" id="KW-0343">GTPase activation</keyword>
<dbReference type="Gene3D" id="3.40.50.11210">
    <property type="entry name" value="Rap/Ran-GAP"/>
    <property type="match status" value="1"/>
</dbReference>